<name>A0AAD7GH80_MYCRO</name>
<evidence type="ECO:0000313" key="2">
    <source>
        <dbReference type="Proteomes" id="UP001221757"/>
    </source>
</evidence>
<dbReference type="Proteomes" id="UP001221757">
    <property type="component" value="Unassembled WGS sequence"/>
</dbReference>
<protein>
    <submittedName>
        <fullName evidence="1">Uncharacterized protein</fullName>
    </submittedName>
</protein>
<keyword evidence="2" id="KW-1185">Reference proteome</keyword>
<evidence type="ECO:0000313" key="1">
    <source>
        <dbReference type="EMBL" id="KAJ7694608.1"/>
    </source>
</evidence>
<gene>
    <name evidence="1" type="ORF">B0H17DRAFT_1131908</name>
</gene>
<dbReference type="EMBL" id="JARKIE010000041">
    <property type="protein sequence ID" value="KAJ7694608.1"/>
    <property type="molecule type" value="Genomic_DNA"/>
</dbReference>
<dbReference type="AlphaFoldDB" id="A0AAD7GH80"/>
<reference evidence="1" key="1">
    <citation type="submission" date="2023-03" db="EMBL/GenBank/DDBJ databases">
        <title>Massive genome expansion in bonnet fungi (Mycena s.s.) driven by repeated elements and novel gene families across ecological guilds.</title>
        <authorList>
            <consortium name="Lawrence Berkeley National Laboratory"/>
            <person name="Harder C.B."/>
            <person name="Miyauchi S."/>
            <person name="Viragh M."/>
            <person name="Kuo A."/>
            <person name="Thoen E."/>
            <person name="Andreopoulos B."/>
            <person name="Lu D."/>
            <person name="Skrede I."/>
            <person name="Drula E."/>
            <person name="Henrissat B."/>
            <person name="Morin E."/>
            <person name="Kohler A."/>
            <person name="Barry K."/>
            <person name="LaButti K."/>
            <person name="Morin E."/>
            <person name="Salamov A."/>
            <person name="Lipzen A."/>
            <person name="Mereny Z."/>
            <person name="Hegedus B."/>
            <person name="Baldrian P."/>
            <person name="Stursova M."/>
            <person name="Weitz H."/>
            <person name="Taylor A."/>
            <person name="Grigoriev I.V."/>
            <person name="Nagy L.G."/>
            <person name="Martin F."/>
            <person name="Kauserud H."/>
        </authorList>
    </citation>
    <scope>NUCLEOTIDE SEQUENCE</scope>
    <source>
        <strain evidence="1">CBHHK067</strain>
    </source>
</reference>
<sequence length="143" mass="15474">MTVRPSTHFTARFADLERLVAELDASSPAALAFSVYSKHFLPAPDSAGKASTHIFANEYEEPFESIIFGCVCRGAIAQISFAVQSDFPQGLQANRFPKIKALRLMALALIVDNVRLSDLQINTIHLHSASIASASGLARVDLT</sequence>
<comment type="caution">
    <text evidence="1">The sequence shown here is derived from an EMBL/GenBank/DDBJ whole genome shotgun (WGS) entry which is preliminary data.</text>
</comment>
<organism evidence="1 2">
    <name type="scientific">Mycena rosella</name>
    <name type="common">Pink bonnet</name>
    <name type="synonym">Agaricus rosellus</name>
    <dbReference type="NCBI Taxonomy" id="1033263"/>
    <lineage>
        <taxon>Eukaryota</taxon>
        <taxon>Fungi</taxon>
        <taxon>Dikarya</taxon>
        <taxon>Basidiomycota</taxon>
        <taxon>Agaricomycotina</taxon>
        <taxon>Agaricomycetes</taxon>
        <taxon>Agaricomycetidae</taxon>
        <taxon>Agaricales</taxon>
        <taxon>Marasmiineae</taxon>
        <taxon>Mycenaceae</taxon>
        <taxon>Mycena</taxon>
    </lineage>
</organism>
<proteinExistence type="predicted"/>
<accession>A0AAD7GH80</accession>